<dbReference type="Pfam" id="PF01026">
    <property type="entry name" value="TatD_DNase"/>
    <property type="match status" value="1"/>
</dbReference>
<keyword evidence="6" id="KW-0460">Magnesium</keyword>
<evidence type="ECO:0000256" key="2">
    <source>
        <dbReference type="ARBA" id="ARBA00022722"/>
    </source>
</evidence>
<dbReference type="CDD" id="cd01310">
    <property type="entry name" value="TatD_DNAse"/>
    <property type="match status" value="1"/>
</dbReference>
<evidence type="ECO:0000256" key="1">
    <source>
        <dbReference type="ARBA" id="ARBA00022490"/>
    </source>
</evidence>
<evidence type="ECO:0000256" key="6">
    <source>
        <dbReference type="ARBA" id="ARBA00022842"/>
    </source>
</evidence>
<evidence type="ECO:0000313" key="8">
    <source>
        <dbReference type="Proteomes" id="UP000066624"/>
    </source>
</evidence>
<organism evidence="7 8">
    <name type="scientific">Wenzhouxiangella marina</name>
    <dbReference type="NCBI Taxonomy" id="1579979"/>
    <lineage>
        <taxon>Bacteria</taxon>
        <taxon>Pseudomonadati</taxon>
        <taxon>Pseudomonadota</taxon>
        <taxon>Gammaproteobacteria</taxon>
        <taxon>Chromatiales</taxon>
        <taxon>Wenzhouxiangellaceae</taxon>
        <taxon>Wenzhouxiangella</taxon>
    </lineage>
</organism>
<dbReference type="EMBL" id="CP012154">
    <property type="protein sequence ID" value="AKS42931.1"/>
    <property type="molecule type" value="Genomic_DNA"/>
</dbReference>
<dbReference type="AlphaFoldDB" id="A0A0K0XZ84"/>
<protein>
    <submittedName>
        <fullName evidence="7">Preprotein translocase subunit TatD</fullName>
    </submittedName>
</protein>
<dbReference type="PROSITE" id="PS01090">
    <property type="entry name" value="TATD_2"/>
    <property type="match status" value="1"/>
</dbReference>
<keyword evidence="2" id="KW-0540">Nuclease</keyword>
<dbReference type="InterPro" id="IPR001130">
    <property type="entry name" value="TatD-like"/>
</dbReference>
<keyword evidence="3" id="KW-0479">Metal-binding</keyword>
<dbReference type="GO" id="GO:0046872">
    <property type="term" value="F:metal ion binding"/>
    <property type="evidence" value="ECO:0007669"/>
    <property type="project" value="UniProtKB-KW"/>
</dbReference>
<dbReference type="InterPro" id="IPR018228">
    <property type="entry name" value="DNase_TatD-rel_CS"/>
</dbReference>
<dbReference type="GO" id="GO:0004527">
    <property type="term" value="F:exonuclease activity"/>
    <property type="evidence" value="ECO:0007669"/>
    <property type="project" value="UniProtKB-KW"/>
</dbReference>
<evidence type="ECO:0000256" key="4">
    <source>
        <dbReference type="ARBA" id="ARBA00022801"/>
    </source>
</evidence>
<dbReference type="KEGG" id="wma:WM2015_2573"/>
<dbReference type="Gene3D" id="3.20.20.140">
    <property type="entry name" value="Metal-dependent hydrolases"/>
    <property type="match status" value="1"/>
</dbReference>
<dbReference type="InterPro" id="IPR032466">
    <property type="entry name" value="Metal_Hydrolase"/>
</dbReference>
<dbReference type="PANTHER" id="PTHR10060">
    <property type="entry name" value="TATD FAMILY DEOXYRIBONUCLEASE"/>
    <property type="match status" value="1"/>
</dbReference>
<dbReference type="PIRSF" id="PIRSF005902">
    <property type="entry name" value="DNase_TatD"/>
    <property type="match status" value="1"/>
</dbReference>
<gene>
    <name evidence="7" type="ORF">WM2015_2573</name>
</gene>
<evidence type="ECO:0000313" key="7">
    <source>
        <dbReference type="EMBL" id="AKS42931.1"/>
    </source>
</evidence>
<dbReference type="InterPro" id="IPR050891">
    <property type="entry name" value="TatD-type_Hydrolase"/>
</dbReference>
<dbReference type="Proteomes" id="UP000066624">
    <property type="component" value="Chromosome"/>
</dbReference>
<name>A0A0K0XZ84_9GAMM</name>
<accession>A0A0K0XZ84</accession>
<proteinExistence type="predicted"/>
<dbReference type="STRING" id="1579979.WM2015_2573"/>
<evidence type="ECO:0000256" key="5">
    <source>
        <dbReference type="ARBA" id="ARBA00022839"/>
    </source>
</evidence>
<evidence type="ECO:0000256" key="3">
    <source>
        <dbReference type="ARBA" id="ARBA00022723"/>
    </source>
</evidence>
<dbReference type="SUPFAM" id="SSF51556">
    <property type="entry name" value="Metallo-dependent hydrolases"/>
    <property type="match status" value="1"/>
</dbReference>
<keyword evidence="1" id="KW-0963">Cytoplasm</keyword>
<sequence>MDMIDIGCNLTHDSFDKDRPEVIEAARAVGVTQMVVTGASEDGSVKALELARQWPGILSATAGVHPHLAADFSADTASVLAELHRDERVVAVGECGLDYFRDFSPRPAQRRAFERQLELAVDCGKPVFLHQREAHEDFMAILKEFRSSLGALVVHCFTDTREAMLDYLALDCHIGITGWICDERRGHHLKDFVQEIPADRLMIETDAPYLKPRNLRPKVKSHRNEPQWLPWIAGTVAACRGVSPVRLAEETTATARAFFDL</sequence>
<dbReference type="RefSeq" id="WP_049726453.1">
    <property type="nucleotide sequence ID" value="NZ_CP012154.1"/>
</dbReference>
<keyword evidence="8" id="KW-1185">Reference proteome</keyword>
<dbReference type="FunFam" id="3.20.20.140:FF:000018">
    <property type="entry name" value="3'-5' ssDNA/RNA exonuclease TatD"/>
    <property type="match status" value="1"/>
</dbReference>
<reference evidence="7 8" key="1">
    <citation type="submission" date="2015-07" db="EMBL/GenBank/DDBJ databases">
        <authorList>
            <person name="Noorani M."/>
        </authorList>
    </citation>
    <scope>NUCLEOTIDE SEQUENCE [LARGE SCALE GENOMIC DNA]</scope>
    <source>
        <strain evidence="7 8">KCTC 42284</strain>
    </source>
</reference>
<keyword evidence="4" id="KW-0378">Hydrolase</keyword>
<keyword evidence="5" id="KW-0269">Exonuclease</keyword>
<dbReference type="PATRIC" id="fig|1579979.3.peg.2629"/>
<dbReference type="PANTHER" id="PTHR10060:SF15">
    <property type="entry name" value="DEOXYRIBONUCLEASE TATDN1"/>
    <property type="match status" value="1"/>
</dbReference>
<dbReference type="OrthoDB" id="9810005at2"/>